<name>A0A286UC17_9AGAM</name>
<comment type="caution">
    <text evidence="2">The sequence shown here is derived from an EMBL/GenBank/DDBJ whole genome shotgun (WGS) entry which is preliminary data.</text>
</comment>
<feature type="transmembrane region" description="Helical" evidence="1">
    <location>
        <begin position="69"/>
        <end position="89"/>
    </location>
</feature>
<keyword evidence="1" id="KW-0472">Membrane</keyword>
<dbReference type="OrthoDB" id="2745134at2759"/>
<keyword evidence="1" id="KW-0812">Transmembrane</keyword>
<feature type="transmembrane region" description="Helical" evidence="1">
    <location>
        <begin position="110"/>
        <end position="128"/>
    </location>
</feature>
<feature type="transmembrane region" description="Helical" evidence="1">
    <location>
        <begin position="148"/>
        <end position="164"/>
    </location>
</feature>
<organism evidence="2 3">
    <name type="scientific">Pyrrhoderma noxium</name>
    <dbReference type="NCBI Taxonomy" id="2282107"/>
    <lineage>
        <taxon>Eukaryota</taxon>
        <taxon>Fungi</taxon>
        <taxon>Dikarya</taxon>
        <taxon>Basidiomycota</taxon>
        <taxon>Agaricomycotina</taxon>
        <taxon>Agaricomycetes</taxon>
        <taxon>Hymenochaetales</taxon>
        <taxon>Hymenochaetaceae</taxon>
        <taxon>Pyrrhoderma</taxon>
    </lineage>
</organism>
<dbReference type="EMBL" id="NBII01000007">
    <property type="protein sequence ID" value="PAV17089.1"/>
    <property type="molecule type" value="Genomic_DNA"/>
</dbReference>
<keyword evidence="3" id="KW-1185">Reference proteome</keyword>
<reference evidence="2 3" key="1">
    <citation type="journal article" date="2017" name="Mol. Ecol.">
        <title>Comparative and population genomic landscape of Phellinus noxius: A hypervariable fungus causing root rot in trees.</title>
        <authorList>
            <person name="Chung C.L."/>
            <person name="Lee T.J."/>
            <person name="Akiba M."/>
            <person name="Lee H.H."/>
            <person name="Kuo T.H."/>
            <person name="Liu D."/>
            <person name="Ke H.M."/>
            <person name="Yokoi T."/>
            <person name="Roa M.B."/>
            <person name="Lu M.J."/>
            <person name="Chang Y.Y."/>
            <person name="Ann P.J."/>
            <person name="Tsai J.N."/>
            <person name="Chen C.Y."/>
            <person name="Tzean S.S."/>
            <person name="Ota Y."/>
            <person name="Hattori T."/>
            <person name="Sahashi N."/>
            <person name="Liou R.F."/>
            <person name="Kikuchi T."/>
            <person name="Tsai I.J."/>
        </authorList>
    </citation>
    <scope>NUCLEOTIDE SEQUENCE [LARGE SCALE GENOMIC DNA]</scope>
    <source>
        <strain evidence="2 3">FFPRI411160</strain>
    </source>
</reference>
<dbReference type="AlphaFoldDB" id="A0A286UC17"/>
<evidence type="ECO:0000256" key="1">
    <source>
        <dbReference type="SAM" id="Phobius"/>
    </source>
</evidence>
<proteinExistence type="predicted"/>
<evidence type="ECO:0000313" key="3">
    <source>
        <dbReference type="Proteomes" id="UP000217199"/>
    </source>
</evidence>
<feature type="transmembrane region" description="Helical" evidence="1">
    <location>
        <begin position="26"/>
        <end position="49"/>
    </location>
</feature>
<protein>
    <submittedName>
        <fullName evidence="2">Uncharacterized protein</fullName>
    </submittedName>
</protein>
<keyword evidence="1" id="KW-1133">Transmembrane helix</keyword>
<dbReference type="InParanoid" id="A0A286UC17"/>
<gene>
    <name evidence="2" type="ORF">PNOK_0715300</name>
</gene>
<sequence length="219" mass="24850">MVAISDCFICGIVILRINALYAGNRAILILLGLSTTVLIALHACAAAHVALIDKTPGFGCSLKIKDNSYIYFSLLWGWNVVYDCLIFYLTVRRTVRQRKEARKNGFKVPLISILHNDGIFYFAVMSFVKIVNFVFSTTISRDLVTMNWTFNHTITVIMISRLFMNIRVEGSKPVHHLESDILAQSSESYSTFEAQVRPHSHELEALNCRQLDSIDEEIE</sequence>
<accession>A0A286UC17</accession>
<evidence type="ECO:0000313" key="2">
    <source>
        <dbReference type="EMBL" id="PAV17089.1"/>
    </source>
</evidence>
<dbReference type="Proteomes" id="UP000217199">
    <property type="component" value="Unassembled WGS sequence"/>
</dbReference>